<accession>A0AAV2TL93</accession>
<protein>
    <submittedName>
        <fullName evidence="2">Uncharacterized protein</fullName>
    </submittedName>
</protein>
<name>A0AAV2TL93_CALDB</name>
<comment type="caution">
    <text evidence="2">The sequence shown here is derived from an EMBL/GenBank/DDBJ whole genome shotgun (WGS) entry which is preliminary data.</text>
</comment>
<gene>
    <name evidence="2" type="ORF">CDAUBV1_LOCUS11292</name>
</gene>
<organism evidence="2 3">
    <name type="scientific">Calicophoron daubneyi</name>
    <name type="common">Rumen fluke</name>
    <name type="synonym">Paramphistomum daubneyi</name>
    <dbReference type="NCBI Taxonomy" id="300641"/>
    <lineage>
        <taxon>Eukaryota</taxon>
        <taxon>Metazoa</taxon>
        <taxon>Spiralia</taxon>
        <taxon>Lophotrochozoa</taxon>
        <taxon>Platyhelminthes</taxon>
        <taxon>Trematoda</taxon>
        <taxon>Digenea</taxon>
        <taxon>Plagiorchiida</taxon>
        <taxon>Pronocephalata</taxon>
        <taxon>Paramphistomoidea</taxon>
        <taxon>Paramphistomidae</taxon>
        <taxon>Calicophoron</taxon>
    </lineage>
</organism>
<evidence type="ECO:0000256" key="1">
    <source>
        <dbReference type="SAM" id="MobiDB-lite"/>
    </source>
</evidence>
<feature type="region of interest" description="Disordered" evidence="1">
    <location>
        <begin position="1"/>
        <end position="46"/>
    </location>
</feature>
<dbReference type="EMBL" id="CAXLJL010000367">
    <property type="protein sequence ID" value="CAL5137014.1"/>
    <property type="molecule type" value="Genomic_DNA"/>
</dbReference>
<feature type="compositionally biased region" description="Polar residues" evidence="1">
    <location>
        <begin position="140"/>
        <end position="161"/>
    </location>
</feature>
<sequence length="299" mass="32758">MEPASKDFSGEENSKCLEPPQPKLDNYSDSFAGRSSVHSLEEGGFGDEESLSIFTDEFIFREKTSDTISSVSILGKRIVRRYASEFILPDDTQVAITRQERADPAENLEEITLSLSIGITLSEQQTAKFTATEHVDDQGTDSGAVTSMSATSSEETQSELSNDTDDDPCNNLQFDPDNTKRTSDTPAKAKSADGRRKPSKCPCGLRIADYMNDDPWASSILVSDGSSNADLLRQLEVGCLTEPDAYRMERVQKRRNLETIIDLHGRPTVRTIGLSRAQSEADSIATACTTVEDDEIAGH</sequence>
<dbReference type="AlphaFoldDB" id="A0AAV2TL93"/>
<evidence type="ECO:0000313" key="2">
    <source>
        <dbReference type="EMBL" id="CAL5137014.1"/>
    </source>
</evidence>
<feature type="region of interest" description="Disordered" evidence="1">
    <location>
        <begin position="132"/>
        <end position="199"/>
    </location>
</feature>
<dbReference type="Proteomes" id="UP001497525">
    <property type="component" value="Unassembled WGS sequence"/>
</dbReference>
<reference evidence="2" key="1">
    <citation type="submission" date="2024-06" db="EMBL/GenBank/DDBJ databases">
        <authorList>
            <person name="Liu X."/>
            <person name="Lenzi L."/>
            <person name="Haldenby T S."/>
            <person name="Uol C."/>
        </authorList>
    </citation>
    <scope>NUCLEOTIDE SEQUENCE</scope>
</reference>
<evidence type="ECO:0000313" key="3">
    <source>
        <dbReference type="Proteomes" id="UP001497525"/>
    </source>
</evidence>
<feature type="compositionally biased region" description="Basic and acidic residues" evidence="1">
    <location>
        <begin position="1"/>
        <end position="15"/>
    </location>
</feature>
<proteinExistence type="predicted"/>